<keyword evidence="2" id="KW-1185">Reference proteome</keyword>
<gene>
    <name evidence="1" type="ORF">J9317_10485</name>
</gene>
<sequence>MSIIWKWVLAAALIAGAVTGAYFIVQANSEKPAAIKETGHSHQEAVTHASHGSHNSHLNEIQASVKFKDNRIQIKLTDSEGKPFSKLKVNHEKIMHLIVVSKDLKKYHHIHPGKTADGTYEAEQKLSDGNYKAFVDISPENAEYEVKPLGFQIGTSNEDKIPSLQPENSFKMTTGDYMAEMNPKKLKRQEPVTLAFSFNKGEPEPYLGASGHVVILDEKGEKYVHVHPASEKETKFETEFEKPGIYKIWAEFKFEGKVHVFPYTVKVEE</sequence>
<dbReference type="EMBL" id="JAGVRK010000001">
    <property type="protein sequence ID" value="MBS2969189.1"/>
    <property type="molecule type" value="Genomic_DNA"/>
</dbReference>
<comment type="caution">
    <text evidence="1">The sequence shown here is derived from an EMBL/GenBank/DDBJ whole genome shotgun (WGS) entry which is preliminary data.</text>
</comment>
<evidence type="ECO:0000313" key="1">
    <source>
        <dbReference type="EMBL" id="MBS2969189.1"/>
    </source>
</evidence>
<dbReference type="Proteomes" id="UP000682403">
    <property type="component" value="Unassembled WGS sequence"/>
</dbReference>
<protein>
    <submittedName>
        <fullName evidence="1">FixH family protein</fullName>
    </submittedName>
</protein>
<organism evidence="1 2">
    <name type="scientific">Metabacillus flavus</name>
    <dbReference type="NCBI Taxonomy" id="2823519"/>
    <lineage>
        <taxon>Bacteria</taxon>
        <taxon>Bacillati</taxon>
        <taxon>Bacillota</taxon>
        <taxon>Bacilli</taxon>
        <taxon>Bacillales</taxon>
        <taxon>Bacillaceae</taxon>
        <taxon>Metabacillus</taxon>
    </lineage>
</organism>
<name>A0ABS5LEM3_9BACI</name>
<accession>A0ABS5LEM3</accession>
<reference evidence="1 2" key="1">
    <citation type="submission" date="2021-04" db="EMBL/GenBank/DDBJ databases">
        <title>Metabacillus sp. strain KIGAM252 whole genome sequence.</title>
        <authorList>
            <person name="Seo M.-J."/>
            <person name="Cho E.-S."/>
            <person name="Hwang C.Y."/>
            <person name="Yoon D.J."/>
        </authorList>
    </citation>
    <scope>NUCLEOTIDE SEQUENCE [LARGE SCALE GENOMIC DNA]</scope>
    <source>
        <strain evidence="1 2">KIGAM252</strain>
    </source>
</reference>
<dbReference type="Pfam" id="PF05751">
    <property type="entry name" value="FixH"/>
    <property type="match status" value="1"/>
</dbReference>
<evidence type="ECO:0000313" key="2">
    <source>
        <dbReference type="Proteomes" id="UP000682403"/>
    </source>
</evidence>
<proteinExistence type="predicted"/>
<dbReference type="RefSeq" id="WP_211558381.1">
    <property type="nucleotide sequence ID" value="NZ_JAGVRK010000001.1"/>
</dbReference>
<dbReference type="InterPro" id="IPR008620">
    <property type="entry name" value="FixH"/>
</dbReference>